<keyword evidence="6 15" id="KW-0863">Zinc-finger</keyword>
<comment type="caution">
    <text evidence="18">The sequence shown here is derived from an EMBL/GenBank/DDBJ whole genome shotgun (WGS) entry which is preliminary data.</text>
</comment>
<dbReference type="NCBIfam" id="NF002211">
    <property type="entry name" value="PRK01103.1"/>
    <property type="match status" value="1"/>
</dbReference>
<evidence type="ECO:0000256" key="13">
    <source>
        <dbReference type="ARBA" id="ARBA00023295"/>
    </source>
</evidence>
<dbReference type="HAMAP" id="MF_00103">
    <property type="entry name" value="Fapy_DNA_glycosyl"/>
    <property type="match status" value="1"/>
</dbReference>
<evidence type="ECO:0000256" key="12">
    <source>
        <dbReference type="ARBA" id="ARBA00023268"/>
    </source>
</evidence>
<reference evidence="18 19" key="1">
    <citation type="journal article" date="2013" name="Int. J. Syst. Evol. Microbiol.">
        <title>Comamonas guangdongensis sp. nov., isolated from subterranean forest sediment, and emended description of the genus Comamonas.</title>
        <authorList>
            <person name="Zhang J."/>
            <person name="Wang Y."/>
            <person name="Zhou S."/>
            <person name="Wu C."/>
            <person name="He J."/>
            <person name="Li F."/>
        </authorList>
    </citation>
    <scope>NUCLEOTIDE SEQUENCE [LARGE SCALE GENOMIC DNA]</scope>
    <source>
        <strain evidence="18 19">CCTCC AB2011133</strain>
    </source>
</reference>
<dbReference type="PROSITE" id="PS51068">
    <property type="entry name" value="FPG_CAT"/>
    <property type="match status" value="1"/>
</dbReference>
<dbReference type="EC" id="4.2.99.18" evidence="15"/>
<dbReference type="SUPFAM" id="SSF57716">
    <property type="entry name" value="Glucocorticoid receptor-like (DNA-binding domain)"/>
    <property type="match status" value="1"/>
</dbReference>
<comment type="subunit">
    <text evidence="3 15">Monomer.</text>
</comment>
<evidence type="ECO:0000259" key="16">
    <source>
        <dbReference type="PROSITE" id="PS51066"/>
    </source>
</evidence>
<organism evidence="18 19">
    <name type="scientific">Comamonas guangdongensis</name>
    <dbReference type="NCBI Taxonomy" id="510515"/>
    <lineage>
        <taxon>Bacteria</taxon>
        <taxon>Pseudomonadati</taxon>
        <taxon>Pseudomonadota</taxon>
        <taxon>Betaproteobacteria</taxon>
        <taxon>Burkholderiales</taxon>
        <taxon>Comamonadaceae</taxon>
        <taxon>Comamonas</taxon>
    </lineage>
</organism>
<feature type="active site" description="Proton donor" evidence="15">
    <location>
        <position position="3"/>
    </location>
</feature>
<keyword evidence="4 15" id="KW-0479">Metal-binding</keyword>
<keyword evidence="10 15" id="KW-0234">DNA repair</keyword>
<evidence type="ECO:0000256" key="4">
    <source>
        <dbReference type="ARBA" id="ARBA00022723"/>
    </source>
</evidence>
<dbReference type="PANTHER" id="PTHR22993:SF9">
    <property type="entry name" value="FORMAMIDOPYRIMIDINE-DNA GLYCOSYLASE"/>
    <property type="match status" value="1"/>
</dbReference>
<dbReference type="InterPro" id="IPR015886">
    <property type="entry name" value="H2TH_FPG"/>
</dbReference>
<dbReference type="EC" id="3.2.2.23" evidence="15"/>
<dbReference type="InterPro" id="IPR020629">
    <property type="entry name" value="FPG_Glyclase"/>
</dbReference>
<keyword evidence="11 15" id="KW-0456">Lyase</keyword>
<dbReference type="Pfam" id="PF06827">
    <property type="entry name" value="zf-FPG_IleRS"/>
    <property type="match status" value="1"/>
</dbReference>
<dbReference type="InterPro" id="IPR010663">
    <property type="entry name" value="Znf_FPG/IleRS"/>
</dbReference>
<evidence type="ECO:0000313" key="18">
    <source>
        <dbReference type="EMBL" id="MEX8191951.1"/>
    </source>
</evidence>
<keyword evidence="8 15" id="KW-0862">Zinc</keyword>
<feature type="active site" description="Proton donor; for beta-elimination activity" evidence="15">
    <location>
        <position position="56"/>
    </location>
</feature>
<dbReference type="SMART" id="SM01232">
    <property type="entry name" value="H2TH"/>
    <property type="match status" value="1"/>
</dbReference>
<dbReference type="SUPFAM" id="SSF81624">
    <property type="entry name" value="N-terminal domain of MutM-like DNA repair proteins"/>
    <property type="match status" value="1"/>
</dbReference>
<evidence type="ECO:0000256" key="8">
    <source>
        <dbReference type="ARBA" id="ARBA00022833"/>
    </source>
</evidence>
<evidence type="ECO:0000256" key="9">
    <source>
        <dbReference type="ARBA" id="ARBA00023125"/>
    </source>
</evidence>
<keyword evidence="7 15" id="KW-0378">Hydrolase</keyword>
<evidence type="ECO:0000256" key="15">
    <source>
        <dbReference type="HAMAP-Rule" id="MF_00103"/>
    </source>
</evidence>
<feature type="binding site" evidence="15">
    <location>
        <position position="111"/>
    </location>
    <ligand>
        <name>DNA</name>
        <dbReference type="ChEBI" id="CHEBI:16991"/>
    </ligand>
</feature>
<feature type="active site" description="Proton donor; for delta-elimination activity" evidence="15">
    <location>
        <position position="264"/>
    </location>
</feature>
<comment type="catalytic activity">
    <reaction evidence="1 15">
        <text>Hydrolysis of DNA containing ring-opened 7-methylguanine residues, releasing 2,6-diamino-4-hydroxy-5-(N-methyl)formamidopyrimidine.</text>
        <dbReference type="EC" id="3.2.2.23"/>
    </reaction>
</comment>
<dbReference type="SUPFAM" id="SSF46946">
    <property type="entry name" value="S13-like H2TH domain"/>
    <property type="match status" value="1"/>
</dbReference>
<dbReference type="Pfam" id="PF06831">
    <property type="entry name" value="H2TH"/>
    <property type="match status" value="1"/>
</dbReference>
<dbReference type="PANTHER" id="PTHR22993">
    <property type="entry name" value="FORMAMIDOPYRIMIDINE-DNA GLYCOSYLASE"/>
    <property type="match status" value="1"/>
</dbReference>
<evidence type="ECO:0000256" key="11">
    <source>
        <dbReference type="ARBA" id="ARBA00023239"/>
    </source>
</evidence>
<comment type="function">
    <text evidence="15">Involved in base excision repair of DNA damaged by oxidation or by mutagenic agents. Acts as DNA glycosylase that recognizes and removes damaged bases. Has a preference for oxidized purines, such as 7,8-dihydro-8-oxoguanine (8-oxoG). Has AP (apurinic/apyrimidinic) lyase activity and introduces nicks in the DNA strand. Cleaves the DNA backbone by beta-delta elimination to generate a single-strand break at the site of the removed base with both 3'- and 5'-phosphates.</text>
</comment>
<keyword evidence="19" id="KW-1185">Reference proteome</keyword>
<dbReference type="InterPro" id="IPR015887">
    <property type="entry name" value="DNA_glyclase_Znf_dom_DNA_BS"/>
</dbReference>
<sequence length="281" mass="30326">MPELPEVEVTRRSFADRIAGARIVAAVPGKPLRWPLGLRPEALVGREVRGVRRRGKYLLLDLSEGLLLVHLGMSGSLRFVGAEEAPLGPAGPHDHFDLQTTGGLLRLHDPRRFGAVVYVAGESDALARKLLDHLGMEPLDGGFTLAAFRSGLAASRTPVKQLLLGGSVVVGVGNIYASEVLFLSRIHPATPAREVGPRKAKALHEAIRAVLARAVELGGTTLRDFSSANGMAGHFQLQAKVYGRDGLPCSHCGSPIRLLRQGQRSTYYCARCQKESRHNQT</sequence>
<dbReference type="Gene3D" id="3.20.190.10">
    <property type="entry name" value="MutM-like, N-terminal"/>
    <property type="match status" value="1"/>
</dbReference>
<dbReference type="InterPro" id="IPR000214">
    <property type="entry name" value="Znf_DNA_glyclase/AP_lyase"/>
</dbReference>
<dbReference type="InterPro" id="IPR010979">
    <property type="entry name" value="Ribosomal_uS13-like_H2TH"/>
</dbReference>
<evidence type="ECO:0000256" key="7">
    <source>
        <dbReference type="ARBA" id="ARBA00022801"/>
    </source>
</evidence>
<comment type="caution">
    <text evidence="15">Lacks conserved residue(s) required for the propagation of feature annotation.</text>
</comment>
<evidence type="ECO:0000256" key="3">
    <source>
        <dbReference type="ARBA" id="ARBA00011245"/>
    </source>
</evidence>
<evidence type="ECO:0000259" key="17">
    <source>
        <dbReference type="PROSITE" id="PS51068"/>
    </source>
</evidence>
<dbReference type="PROSITE" id="PS01242">
    <property type="entry name" value="ZF_FPG_1"/>
    <property type="match status" value="1"/>
</dbReference>
<protein>
    <recommendedName>
        <fullName evidence="15">Formamidopyrimidine-DNA glycosylase</fullName>
        <shortName evidence="15">Fapy-DNA glycosylase</shortName>
        <ecNumber evidence="15">3.2.2.23</ecNumber>
    </recommendedName>
    <alternativeName>
        <fullName evidence="15">DNA-(apurinic or apyrimidinic site) lyase MutM</fullName>
        <shortName evidence="15">AP lyase MutM</shortName>
        <ecNumber evidence="15">4.2.99.18</ecNumber>
    </alternativeName>
</protein>
<feature type="domain" description="FPG-type" evidence="16">
    <location>
        <begin position="240"/>
        <end position="274"/>
    </location>
</feature>
<dbReference type="Gene3D" id="1.10.8.50">
    <property type="match status" value="1"/>
</dbReference>
<dbReference type="Pfam" id="PF01149">
    <property type="entry name" value="Fapy_DNA_glyco"/>
    <property type="match status" value="1"/>
</dbReference>
<feature type="binding site" evidence="15">
    <location>
        <position position="93"/>
    </location>
    <ligand>
        <name>DNA</name>
        <dbReference type="ChEBI" id="CHEBI:16991"/>
    </ligand>
</feature>
<keyword evidence="12 15" id="KW-0511">Multifunctional enzyme</keyword>
<dbReference type="PROSITE" id="PS51066">
    <property type="entry name" value="ZF_FPG_2"/>
    <property type="match status" value="1"/>
</dbReference>
<dbReference type="NCBIfam" id="TIGR00577">
    <property type="entry name" value="fpg"/>
    <property type="match status" value="1"/>
</dbReference>
<dbReference type="RefSeq" id="WP_369337164.1">
    <property type="nucleotide sequence ID" value="NZ_JBFYGN010000003.1"/>
</dbReference>
<keyword evidence="5 15" id="KW-0227">DNA damage</keyword>
<evidence type="ECO:0000313" key="19">
    <source>
        <dbReference type="Proteomes" id="UP001561046"/>
    </source>
</evidence>
<feature type="domain" description="Formamidopyrimidine-DNA glycosylase catalytic" evidence="17">
    <location>
        <begin position="2"/>
        <end position="114"/>
    </location>
</feature>
<gene>
    <name evidence="15 18" type="primary">mutM</name>
    <name evidence="15" type="synonym">fpg</name>
    <name evidence="18" type="ORF">AB6724_03755</name>
</gene>
<dbReference type="Proteomes" id="UP001561046">
    <property type="component" value="Unassembled WGS sequence"/>
</dbReference>
<evidence type="ECO:0000256" key="10">
    <source>
        <dbReference type="ARBA" id="ARBA00023204"/>
    </source>
</evidence>
<comment type="cofactor">
    <cofactor evidence="15">
        <name>Zn(2+)</name>
        <dbReference type="ChEBI" id="CHEBI:29105"/>
    </cofactor>
    <text evidence="15">Binds 1 zinc ion per subunit.</text>
</comment>
<accession>A0ABV3ZQW8</accession>
<evidence type="ECO:0000256" key="6">
    <source>
        <dbReference type="ARBA" id="ARBA00022771"/>
    </source>
</evidence>
<comment type="similarity">
    <text evidence="2 15">Belongs to the FPG family.</text>
</comment>
<keyword evidence="9 15" id="KW-0238">DNA-binding</keyword>
<dbReference type="SMART" id="SM00898">
    <property type="entry name" value="Fapy_DNA_glyco"/>
    <property type="match status" value="1"/>
</dbReference>
<comment type="catalytic activity">
    <reaction evidence="14 15">
        <text>2'-deoxyribonucleotide-(2'-deoxyribose 5'-phosphate)-2'-deoxyribonucleotide-DNA = a 3'-end 2'-deoxyribonucleotide-(2,3-dehydro-2,3-deoxyribose 5'-phosphate)-DNA + a 5'-end 5'-phospho-2'-deoxyribonucleoside-DNA + H(+)</text>
        <dbReference type="Rhea" id="RHEA:66592"/>
        <dbReference type="Rhea" id="RHEA-COMP:13180"/>
        <dbReference type="Rhea" id="RHEA-COMP:16897"/>
        <dbReference type="Rhea" id="RHEA-COMP:17067"/>
        <dbReference type="ChEBI" id="CHEBI:15378"/>
        <dbReference type="ChEBI" id="CHEBI:136412"/>
        <dbReference type="ChEBI" id="CHEBI:157695"/>
        <dbReference type="ChEBI" id="CHEBI:167181"/>
        <dbReference type="EC" id="4.2.99.18"/>
    </reaction>
</comment>
<feature type="active site" description="Schiff-base intermediate with DNA" evidence="15">
    <location>
        <position position="2"/>
    </location>
</feature>
<dbReference type="EMBL" id="JBFYGN010000003">
    <property type="protein sequence ID" value="MEX8191951.1"/>
    <property type="molecule type" value="Genomic_DNA"/>
</dbReference>
<dbReference type="GO" id="GO:0140078">
    <property type="term" value="F:class I DNA-(apurinic or apyrimidinic site) endonuclease activity"/>
    <property type="evidence" value="ECO:0007669"/>
    <property type="project" value="UniProtKB-EC"/>
</dbReference>
<dbReference type="GO" id="GO:0008534">
    <property type="term" value="F:oxidized purine nucleobase lesion DNA N-glycosylase activity"/>
    <property type="evidence" value="ECO:0007669"/>
    <property type="project" value="UniProtKB-EC"/>
</dbReference>
<evidence type="ECO:0000256" key="5">
    <source>
        <dbReference type="ARBA" id="ARBA00022763"/>
    </source>
</evidence>
<evidence type="ECO:0000256" key="2">
    <source>
        <dbReference type="ARBA" id="ARBA00009409"/>
    </source>
</evidence>
<evidence type="ECO:0000256" key="1">
    <source>
        <dbReference type="ARBA" id="ARBA00001668"/>
    </source>
</evidence>
<keyword evidence="13 15" id="KW-0326">Glycosidase</keyword>
<dbReference type="InterPro" id="IPR012319">
    <property type="entry name" value="FPG_cat"/>
</dbReference>
<evidence type="ECO:0000256" key="14">
    <source>
        <dbReference type="ARBA" id="ARBA00044632"/>
    </source>
</evidence>
<proteinExistence type="inferred from homology"/>
<name>A0ABV3ZQW8_9BURK</name>
<dbReference type="InterPro" id="IPR035937">
    <property type="entry name" value="FPG_N"/>
</dbReference>